<protein>
    <submittedName>
        <fullName evidence="1">Uncharacterized protein</fullName>
    </submittedName>
</protein>
<gene>
    <name evidence="1" type="ORF">H9X83_00065</name>
</gene>
<proteinExistence type="predicted"/>
<keyword evidence="2" id="KW-1185">Reference proteome</keyword>
<reference evidence="1 2" key="1">
    <citation type="journal article" date="2021" name="Sci. Rep.">
        <title>The distribution of antibiotic resistance genes in chicken gut microbiota commensals.</title>
        <authorList>
            <person name="Juricova H."/>
            <person name="Matiasovicova J."/>
            <person name="Kubasova T."/>
            <person name="Cejkova D."/>
            <person name="Rychlik I."/>
        </authorList>
    </citation>
    <scope>NUCLEOTIDE SEQUENCE [LARGE SCALE GENOMIC DNA]</scope>
    <source>
        <strain evidence="1 2">An431b</strain>
    </source>
</reference>
<organism evidence="1 2">
    <name type="scientific">Anaerotignum lactatifermentans</name>
    <dbReference type="NCBI Taxonomy" id="160404"/>
    <lineage>
        <taxon>Bacteria</taxon>
        <taxon>Bacillati</taxon>
        <taxon>Bacillota</taxon>
        <taxon>Clostridia</taxon>
        <taxon>Lachnospirales</taxon>
        <taxon>Anaerotignaceae</taxon>
        <taxon>Anaerotignum</taxon>
    </lineage>
</organism>
<accession>A0ABS2G545</accession>
<comment type="caution">
    <text evidence="1">The sequence shown here is derived from an EMBL/GenBank/DDBJ whole genome shotgun (WGS) entry which is preliminary data.</text>
</comment>
<sequence length="54" mass="6145">MADGVQIWCEGRKVEEIYGMIEKILEFWAFPAEKIGQKNGFRGCFFVTGILQCG</sequence>
<evidence type="ECO:0000313" key="1">
    <source>
        <dbReference type="EMBL" id="MBM6876556.1"/>
    </source>
</evidence>
<dbReference type="Proteomes" id="UP000729290">
    <property type="component" value="Unassembled WGS sequence"/>
</dbReference>
<dbReference type="RefSeq" id="WP_205132527.1">
    <property type="nucleotide sequence ID" value="NZ_JACSNT010000001.1"/>
</dbReference>
<name>A0ABS2G545_9FIRM</name>
<dbReference type="EMBL" id="JACSNV010000001">
    <property type="protein sequence ID" value="MBM6876556.1"/>
    <property type="molecule type" value="Genomic_DNA"/>
</dbReference>
<evidence type="ECO:0000313" key="2">
    <source>
        <dbReference type="Proteomes" id="UP000729290"/>
    </source>
</evidence>